<reference evidence="2 3" key="1">
    <citation type="journal article" date="2024" name="J Genomics">
        <title>Draft genome sequencing and assembly of Favolaschia claudopus CIRM-BRFM 2984 isolated from oak limbs.</title>
        <authorList>
            <person name="Navarro D."/>
            <person name="Drula E."/>
            <person name="Chaduli D."/>
            <person name="Cazenave R."/>
            <person name="Ahrendt S."/>
            <person name="Wang J."/>
            <person name="Lipzen A."/>
            <person name="Daum C."/>
            <person name="Barry K."/>
            <person name="Grigoriev I.V."/>
            <person name="Favel A."/>
            <person name="Rosso M.N."/>
            <person name="Martin F."/>
        </authorList>
    </citation>
    <scope>NUCLEOTIDE SEQUENCE [LARGE SCALE GENOMIC DNA]</scope>
    <source>
        <strain evidence="2 3">CIRM-BRFM 2984</strain>
    </source>
</reference>
<proteinExistence type="predicted"/>
<feature type="compositionally biased region" description="Basic and acidic residues" evidence="1">
    <location>
        <begin position="381"/>
        <end position="394"/>
    </location>
</feature>
<keyword evidence="3" id="KW-1185">Reference proteome</keyword>
<accession>A0AAW0A8U8</accession>
<evidence type="ECO:0000256" key="1">
    <source>
        <dbReference type="SAM" id="MobiDB-lite"/>
    </source>
</evidence>
<name>A0AAW0A8U8_9AGAR</name>
<sequence>MPKSPFTRSQDDLIESFYPEFVKKMDEGSSGGELTKWKQGKASDILESDIFKDLDCTKFSRKNWFEMIVRKFTNYRNQVYLKNNPATASSAISSMKKNPIMKFSSVLSGRQLFAQKNKTSFTADTEQRMKDTNNQNFGAVYQAILCHKWDSLTDEERKEWNDRAEAEAGDIQRNQEHFPETIGLALQDLCQGGLVGDAEMVLFYGFRDSEGHDLVSGSIHAHCQHNKKQFGSDESTLQSDYEQHWWEFLDSVIPQRVQDSSSVPRNSTGHPIFPQINLESTPTADIRVLIVDYFEQCWVTKAARGIDDKVLLMPWEKIATTPDQFFDTESFPIKLDHPQNLSTAGVHELATALFKISAIDNPNPFRFRDAKEDSTISSPPPERDPSAPPEEHKPQSFGPKAPPPPPKSPSQSVQDEQDEASEKRKLNDE</sequence>
<evidence type="ECO:0000313" key="3">
    <source>
        <dbReference type="Proteomes" id="UP001362999"/>
    </source>
</evidence>
<feature type="region of interest" description="Disordered" evidence="1">
    <location>
        <begin position="364"/>
        <end position="429"/>
    </location>
</feature>
<dbReference type="AlphaFoldDB" id="A0AAW0A8U8"/>
<dbReference type="Proteomes" id="UP001362999">
    <property type="component" value="Unassembled WGS sequence"/>
</dbReference>
<gene>
    <name evidence="2" type="ORF">R3P38DRAFT_2556888</name>
</gene>
<dbReference type="EMBL" id="JAWWNJ010000078">
    <property type="protein sequence ID" value="KAK7005505.1"/>
    <property type="molecule type" value="Genomic_DNA"/>
</dbReference>
<evidence type="ECO:0000313" key="2">
    <source>
        <dbReference type="EMBL" id="KAK7005505.1"/>
    </source>
</evidence>
<organism evidence="2 3">
    <name type="scientific">Favolaschia claudopus</name>
    <dbReference type="NCBI Taxonomy" id="2862362"/>
    <lineage>
        <taxon>Eukaryota</taxon>
        <taxon>Fungi</taxon>
        <taxon>Dikarya</taxon>
        <taxon>Basidiomycota</taxon>
        <taxon>Agaricomycotina</taxon>
        <taxon>Agaricomycetes</taxon>
        <taxon>Agaricomycetidae</taxon>
        <taxon>Agaricales</taxon>
        <taxon>Marasmiineae</taxon>
        <taxon>Mycenaceae</taxon>
        <taxon>Favolaschia</taxon>
    </lineage>
</organism>
<comment type="caution">
    <text evidence="2">The sequence shown here is derived from an EMBL/GenBank/DDBJ whole genome shotgun (WGS) entry which is preliminary data.</text>
</comment>
<protein>
    <submittedName>
        <fullName evidence="2">Uncharacterized protein</fullName>
    </submittedName>
</protein>
<feature type="compositionally biased region" description="Basic and acidic residues" evidence="1">
    <location>
        <begin position="420"/>
        <end position="429"/>
    </location>
</feature>